<sequence>MFERFERDGIRTRLTSAQYKKLHQLLRLTSEDKIASNAPPSYTITSNLGTGWMSSRYLRPQGARVVASKQSNRRSLRASDIRVIDGDTVDIRGQTANVRLVGFNTPETRSPQCSAEREVGLQATARLRGLIRNAKNIEFERVACACRPGTEGTRKCNYGRQCGVLKTNGADVGSILISEGLAVRYICGRTSCPRRPGNWCR</sequence>
<dbReference type="Proteomes" id="UP000183982">
    <property type="component" value="Unassembled WGS sequence"/>
</dbReference>
<dbReference type="AlphaFoldDB" id="A0A1M6JXB8"/>
<evidence type="ECO:0000313" key="3">
    <source>
        <dbReference type="Proteomes" id="UP000183982"/>
    </source>
</evidence>
<dbReference type="SMART" id="SM00318">
    <property type="entry name" value="SNc"/>
    <property type="match status" value="1"/>
</dbReference>
<dbReference type="STRING" id="1470563.SAMN05444000_109148"/>
<dbReference type="InterPro" id="IPR035437">
    <property type="entry name" value="SNase_OB-fold_sf"/>
</dbReference>
<evidence type="ECO:0000313" key="2">
    <source>
        <dbReference type="EMBL" id="SHJ51357.1"/>
    </source>
</evidence>
<dbReference type="Gene3D" id="2.40.50.90">
    <property type="match status" value="1"/>
</dbReference>
<accession>A0A1M6JXB8</accession>
<dbReference type="InterPro" id="IPR016071">
    <property type="entry name" value="Staphylococal_nuclease_OB-fold"/>
</dbReference>
<proteinExistence type="predicted"/>
<dbReference type="Pfam" id="PF00565">
    <property type="entry name" value="SNase"/>
    <property type="match status" value="1"/>
</dbReference>
<keyword evidence="3" id="KW-1185">Reference proteome</keyword>
<dbReference type="RefSeq" id="WP_139280692.1">
    <property type="nucleotide sequence ID" value="NZ_FQZQ01000009.1"/>
</dbReference>
<name>A0A1M6JXB8_9RHOB</name>
<dbReference type="OrthoDB" id="9792155at2"/>
<organism evidence="2 3">
    <name type="scientific">Shimia gijangensis</name>
    <dbReference type="NCBI Taxonomy" id="1470563"/>
    <lineage>
        <taxon>Bacteria</taxon>
        <taxon>Pseudomonadati</taxon>
        <taxon>Pseudomonadota</taxon>
        <taxon>Alphaproteobacteria</taxon>
        <taxon>Rhodobacterales</taxon>
        <taxon>Roseobacteraceae</taxon>
    </lineage>
</organism>
<evidence type="ECO:0000259" key="1">
    <source>
        <dbReference type="PROSITE" id="PS50830"/>
    </source>
</evidence>
<feature type="domain" description="TNase-like" evidence="1">
    <location>
        <begin position="74"/>
        <end position="182"/>
    </location>
</feature>
<protein>
    <submittedName>
        <fullName evidence="2">Nuclease homologue</fullName>
    </submittedName>
</protein>
<gene>
    <name evidence="2" type="ORF">SAMN05444000_109148</name>
</gene>
<reference evidence="3" key="1">
    <citation type="submission" date="2016-11" db="EMBL/GenBank/DDBJ databases">
        <authorList>
            <person name="Varghese N."/>
            <person name="Submissions S."/>
        </authorList>
    </citation>
    <scope>NUCLEOTIDE SEQUENCE [LARGE SCALE GENOMIC DNA]</scope>
    <source>
        <strain evidence="3">DSM 100564</strain>
    </source>
</reference>
<dbReference type="EMBL" id="FQZQ01000009">
    <property type="protein sequence ID" value="SHJ51357.1"/>
    <property type="molecule type" value="Genomic_DNA"/>
</dbReference>
<dbReference type="SUPFAM" id="SSF50199">
    <property type="entry name" value="Staphylococcal nuclease"/>
    <property type="match status" value="1"/>
</dbReference>
<dbReference type="PROSITE" id="PS50830">
    <property type="entry name" value="TNASE_3"/>
    <property type="match status" value="1"/>
</dbReference>